<name>A0A255G739_9ACTN</name>
<sequence length="243" mass="24782">MLALILVPRHQGPEAVSGASRPVETQSPSPTPSPTAAPTPAQTPAPAPVTTAPAREATPAPSRTHRTDRTPAPDPNRTVAAPPTAAASPVAAPPRGGDAPPARPRPGTQTTAPGPDGPPGDFEIISSTSLSECNGGNLFTVAWSRSEGATRYTVYASNQGSVIVGGTSTTLACPTRAGSFTVTVIAYNDRMQGTNAPTVTYHEPEPLDDPTPSPGWYETAPPTSSPSRDMVNRAPAPSASPTN</sequence>
<organism evidence="2 3">
    <name type="scientific">Enemella evansiae</name>
    <dbReference type="NCBI Taxonomy" id="2016499"/>
    <lineage>
        <taxon>Bacteria</taxon>
        <taxon>Bacillati</taxon>
        <taxon>Actinomycetota</taxon>
        <taxon>Actinomycetes</taxon>
        <taxon>Propionibacteriales</taxon>
        <taxon>Propionibacteriaceae</taxon>
        <taxon>Enemella</taxon>
    </lineage>
</organism>
<feature type="region of interest" description="Disordered" evidence="1">
    <location>
        <begin position="1"/>
        <end position="121"/>
    </location>
</feature>
<dbReference type="Proteomes" id="UP000215896">
    <property type="component" value="Unassembled WGS sequence"/>
</dbReference>
<feature type="region of interest" description="Disordered" evidence="1">
    <location>
        <begin position="196"/>
        <end position="243"/>
    </location>
</feature>
<feature type="compositionally biased region" description="Low complexity" evidence="1">
    <location>
        <begin position="78"/>
        <end position="114"/>
    </location>
</feature>
<accession>A0A255G739</accession>
<keyword evidence="3" id="KW-1185">Reference proteome</keyword>
<evidence type="ECO:0000313" key="3">
    <source>
        <dbReference type="Proteomes" id="UP000215896"/>
    </source>
</evidence>
<proteinExistence type="predicted"/>
<feature type="compositionally biased region" description="Pro residues" evidence="1">
    <location>
        <begin position="29"/>
        <end position="47"/>
    </location>
</feature>
<dbReference type="PRINTS" id="PR01217">
    <property type="entry name" value="PRICHEXTENSN"/>
</dbReference>
<dbReference type="EMBL" id="NMVO01000015">
    <property type="protein sequence ID" value="OYO11685.1"/>
    <property type="molecule type" value="Genomic_DNA"/>
</dbReference>
<protein>
    <submittedName>
        <fullName evidence="2">Uncharacterized protein</fullName>
    </submittedName>
</protein>
<comment type="caution">
    <text evidence="2">The sequence shown here is derived from an EMBL/GenBank/DDBJ whole genome shotgun (WGS) entry which is preliminary data.</text>
</comment>
<feature type="compositionally biased region" description="Low complexity" evidence="1">
    <location>
        <begin position="48"/>
        <end position="62"/>
    </location>
</feature>
<gene>
    <name evidence="2" type="ORF">CGZ94_14810</name>
</gene>
<reference evidence="2 3" key="1">
    <citation type="submission" date="2017-07" db="EMBL/GenBank/DDBJ databases">
        <title>Draft whole genome sequences of clinical Proprionibacteriaceae strains.</title>
        <authorList>
            <person name="Bernier A.-M."/>
            <person name="Bernard K."/>
            <person name="Domingo M.-C."/>
        </authorList>
    </citation>
    <scope>NUCLEOTIDE SEQUENCE [LARGE SCALE GENOMIC DNA]</scope>
    <source>
        <strain evidence="2 3">NML 030167</strain>
    </source>
</reference>
<evidence type="ECO:0000313" key="2">
    <source>
        <dbReference type="EMBL" id="OYO11685.1"/>
    </source>
</evidence>
<evidence type="ECO:0000256" key="1">
    <source>
        <dbReference type="SAM" id="MobiDB-lite"/>
    </source>
</evidence>
<dbReference type="AlphaFoldDB" id="A0A255G739"/>